<feature type="domain" description="RNA ligase 2 C-terminal" evidence="2">
    <location>
        <begin position="254"/>
        <end position="336"/>
    </location>
</feature>
<reference evidence="3 4" key="1">
    <citation type="submission" date="2024-04" db="EMBL/GenBank/DDBJ databases">
        <title>Novel genus in family Flammeovirgaceae.</title>
        <authorList>
            <person name="Nguyen T.H."/>
            <person name="Vuong T.Q."/>
            <person name="Le H."/>
            <person name="Kim S.-G."/>
        </authorList>
    </citation>
    <scope>NUCLEOTIDE SEQUENCE [LARGE SCALE GENOMIC DNA]</scope>
    <source>
        <strain evidence="3 4">JCM 23209</strain>
    </source>
</reference>
<protein>
    <submittedName>
        <fullName evidence="3">RNA ligase family protein</fullName>
    </submittedName>
</protein>
<evidence type="ECO:0000259" key="2">
    <source>
        <dbReference type="Pfam" id="PF18043"/>
    </source>
</evidence>
<dbReference type="GO" id="GO:0016874">
    <property type="term" value="F:ligase activity"/>
    <property type="evidence" value="ECO:0007669"/>
    <property type="project" value="UniProtKB-KW"/>
</dbReference>
<organism evidence="3 4">
    <name type="scientific">Rapidithrix thailandica</name>
    <dbReference type="NCBI Taxonomy" id="413964"/>
    <lineage>
        <taxon>Bacteria</taxon>
        <taxon>Pseudomonadati</taxon>
        <taxon>Bacteroidota</taxon>
        <taxon>Cytophagia</taxon>
        <taxon>Cytophagales</taxon>
        <taxon>Flammeovirgaceae</taxon>
        <taxon>Rapidithrix</taxon>
    </lineage>
</organism>
<evidence type="ECO:0000313" key="4">
    <source>
        <dbReference type="Proteomes" id="UP001403385"/>
    </source>
</evidence>
<dbReference type="Proteomes" id="UP001403385">
    <property type="component" value="Unassembled WGS sequence"/>
</dbReference>
<dbReference type="EMBL" id="JBDKWZ010000023">
    <property type="protein sequence ID" value="MEN7551533.1"/>
    <property type="molecule type" value="Genomic_DNA"/>
</dbReference>
<evidence type="ECO:0000259" key="1">
    <source>
        <dbReference type="Pfam" id="PF09414"/>
    </source>
</evidence>
<gene>
    <name evidence="3" type="ORF">AAG747_26685</name>
</gene>
<feature type="domain" description="RNA ligase" evidence="1">
    <location>
        <begin position="31"/>
        <end position="230"/>
    </location>
</feature>
<evidence type="ECO:0000313" key="3">
    <source>
        <dbReference type="EMBL" id="MEN7551533.1"/>
    </source>
</evidence>
<sequence>MSDFSAYEKMPNSLKKLGLKESDFATLEKVKWVVTEKVHGANFSFIYENGKLKYAKRKAYLSWQNDFFGFQLVVNRIEDNIIRLFEALSLQIKGSKYIVYGELFGGKYPHPEVKENENIQAIQTGVYYSPSIHFYAFDIAIETEGVASKYYLDYETALSYFRNHGILHAKPLWIGKFHQALEFNTRINSTLPVQFNLPELANNLMEGVVIKPYNLVKEDTLSSRPIFKLKNAEFDEEEKFHQAEKWTYRPTVSSKTEDLSFLIEELRNYITYNRLESAISKIGALEVNNTQRISEIQVEFLNDVFTDFNENNNNLLMELSPAQKQWIDERIKSEFSKLIKGKISFLN</sequence>
<comment type="caution">
    <text evidence="3">The sequence shown here is derived from an EMBL/GenBank/DDBJ whole genome shotgun (WGS) entry which is preliminary data.</text>
</comment>
<dbReference type="SUPFAM" id="SSF56091">
    <property type="entry name" value="DNA ligase/mRNA capping enzyme, catalytic domain"/>
    <property type="match status" value="1"/>
</dbReference>
<dbReference type="AlphaFoldDB" id="A0AAW9SGA6"/>
<accession>A0AAW9SGA6</accession>
<dbReference type="Pfam" id="PF09414">
    <property type="entry name" value="RNA_ligase"/>
    <property type="match status" value="1"/>
</dbReference>
<dbReference type="Pfam" id="PF18043">
    <property type="entry name" value="T4_Rnl2_C"/>
    <property type="match status" value="1"/>
</dbReference>
<dbReference type="InterPro" id="IPR021122">
    <property type="entry name" value="RNA_ligase_dom_REL/Rnl2"/>
</dbReference>
<keyword evidence="4" id="KW-1185">Reference proteome</keyword>
<dbReference type="RefSeq" id="WP_346824314.1">
    <property type="nucleotide sequence ID" value="NZ_JBDKWZ010000023.1"/>
</dbReference>
<keyword evidence="3" id="KW-0436">Ligase</keyword>
<dbReference type="InterPro" id="IPR040609">
    <property type="entry name" value="Rnl2_C"/>
</dbReference>
<dbReference type="Gene3D" id="1.10.10.1810">
    <property type="entry name" value="RNA ligase"/>
    <property type="match status" value="1"/>
</dbReference>
<dbReference type="InterPro" id="IPR041948">
    <property type="entry name" value="Rnl1/2_C_sf"/>
</dbReference>
<proteinExistence type="predicted"/>
<dbReference type="Gene3D" id="3.30.1490.70">
    <property type="match status" value="1"/>
</dbReference>
<name>A0AAW9SGA6_9BACT</name>
<dbReference type="Gene3D" id="3.30.470.30">
    <property type="entry name" value="DNA ligase/mRNA capping enzyme"/>
    <property type="match status" value="1"/>
</dbReference>